<keyword evidence="3" id="KW-1185">Reference proteome</keyword>
<reference evidence="2" key="1">
    <citation type="journal article" date="2020" name="bioRxiv">
        <title>Comparative genomics of Chlamydomonas.</title>
        <authorList>
            <person name="Craig R.J."/>
            <person name="Hasan A.R."/>
            <person name="Ness R.W."/>
            <person name="Keightley P.D."/>
        </authorList>
    </citation>
    <scope>NUCLEOTIDE SEQUENCE</scope>
    <source>
        <strain evidence="2">CCAP 11/70</strain>
    </source>
</reference>
<feature type="compositionally biased region" description="Low complexity" evidence="1">
    <location>
        <begin position="439"/>
        <end position="453"/>
    </location>
</feature>
<proteinExistence type="predicted"/>
<organism evidence="2 3">
    <name type="scientific">Edaphochlamys debaryana</name>
    <dbReference type="NCBI Taxonomy" id="47281"/>
    <lineage>
        <taxon>Eukaryota</taxon>
        <taxon>Viridiplantae</taxon>
        <taxon>Chlorophyta</taxon>
        <taxon>core chlorophytes</taxon>
        <taxon>Chlorophyceae</taxon>
        <taxon>CS clade</taxon>
        <taxon>Chlamydomonadales</taxon>
        <taxon>Chlamydomonadales incertae sedis</taxon>
        <taxon>Edaphochlamys</taxon>
    </lineage>
</organism>
<dbReference type="OrthoDB" id="541818at2759"/>
<dbReference type="InterPro" id="IPR051481">
    <property type="entry name" value="BTB-POZ/Galectin-3-binding"/>
</dbReference>
<evidence type="ECO:0000256" key="1">
    <source>
        <dbReference type="SAM" id="MobiDB-lite"/>
    </source>
</evidence>
<dbReference type="PANTHER" id="PTHR24410">
    <property type="entry name" value="HL07962P-RELATED"/>
    <property type="match status" value="1"/>
</dbReference>
<feature type="region of interest" description="Disordered" evidence="1">
    <location>
        <begin position="427"/>
        <end position="457"/>
    </location>
</feature>
<dbReference type="Gene3D" id="3.30.710.10">
    <property type="entry name" value="Potassium Channel Kv1.1, Chain A"/>
    <property type="match status" value="1"/>
</dbReference>
<dbReference type="EMBL" id="JAEHOE010000020">
    <property type="protein sequence ID" value="KAG2496195.1"/>
    <property type="molecule type" value="Genomic_DNA"/>
</dbReference>
<comment type="caution">
    <text evidence="2">The sequence shown here is derived from an EMBL/GenBank/DDBJ whole genome shotgun (WGS) entry which is preliminary data.</text>
</comment>
<accession>A0A836C0Y8</accession>
<gene>
    <name evidence="2" type="ORF">HYH03_005795</name>
</gene>
<dbReference type="PANTHER" id="PTHR24410:SF23">
    <property type="entry name" value="BTB DOMAIN-CONTAINING PROTEIN-RELATED"/>
    <property type="match status" value="1"/>
</dbReference>
<dbReference type="InterPro" id="IPR011333">
    <property type="entry name" value="SKP1/BTB/POZ_sf"/>
</dbReference>
<dbReference type="Proteomes" id="UP000612055">
    <property type="component" value="Unassembled WGS sequence"/>
</dbReference>
<evidence type="ECO:0000313" key="3">
    <source>
        <dbReference type="Proteomes" id="UP000612055"/>
    </source>
</evidence>
<protein>
    <recommendedName>
        <fullName evidence="4">BTB domain-containing protein</fullName>
    </recommendedName>
</protein>
<evidence type="ECO:0008006" key="4">
    <source>
        <dbReference type="Google" id="ProtNLM"/>
    </source>
</evidence>
<dbReference type="AlphaFoldDB" id="A0A836C0Y8"/>
<name>A0A836C0Y8_9CHLO</name>
<dbReference type="Gene3D" id="1.25.40.420">
    <property type="match status" value="1"/>
</dbReference>
<sequence length="651" mass="67188">MSTPLRTGLANLWRSAEHADAVVQFVLSGAGASDGAKRQRTNELPPGTPVGDPLPLHKLVMCLSSPHFAAALAGAAASAAGPAATGPAPAGALTVAGHGAGAEAGRRLLEIKVQVDGASELPAVLDALRYVYTGELESRTFAQLLTVRKYGERYSLAGCVNAADEAMAQCLSGGKQRALELFACDHLFPPVAGSGSEGGGRQASNAAAAGGFAGVLTAAQRQVVRHFGNAVEVLASPDLQAQWLALPPLGIEALLESDDFATDDESSVLLLFARWVSERHALRLPPLPGDPSLERLCRLVRLSQLGPAYLTFVLPYIPWFPISKPEMAFLLRYAAASDVPQGAPPGASQAPTATQLPYNTARKALAAAVAGVYDVSCAWYGKSRRQALPAGGLTLSWTVSREDLVQGIKSNTARHFYVHAMLEHPRIPRHTHAPPPGTAPAATGDPSPSGAAAEEGPGSKALALVGSEGAAGGSGSLGGSAPAAPPPAKMVTWRGLEWGVRLRLVRGSTSGAAGLMFKCGVPQPFARGGVAAGLAVPGAKLVVYRWRKGVREMGFSLDCSTEWENCSFNRCYGNSEALCLSQATQSQAEESTQGGTQAAVGLVGPGALVTTGVVPPKAGAGAGPGRAAELLEGWREYLHEGTVRGCVVLMP</sequence>
<evidence type="ECO:0000313" key="2">
    <source>
        <dbReference type="EMBL" id="KAG2496195.1"/>
    </source>
</evidence>